<proteinExistence type="predicted"/>
<keyword evidence="3" id="KW-1185">Reference proteome</keyword>
<dbReference type="EMBL" id="JABEZU010000002">
    <property type="protein sequence ID" value="NOV97341.1"/>
    <property type="molecule type" value="Genomic_DNA"/>
</dbReference>
<dbReference type="InterPro" id="IPR000792">
    <property type="entry name" value="Tscrpt_reg_LuxR_C"/>
</dbReference>
<dbReference type="CDD" id="cd06170">
    <property type="entry name" value="LuxR_C_like"/>
    <property type="match status" value="1"/>
</dbReference>
<dbReference type="InterPro" id="IPR041664">
    <property type="entry name" value="AAA_16"/>
</dbReference>
<dbReference type="SMART" id="SM00382">
    <property type="entry name" value="AAA"/>
    <property type="match status" value="1"/>
</dbReference>
<dbReference type="SUPFAM" id="SSF52540">
    <property type="entry name" value="P-loop containing nucleoside triphosphate hydrolases"/>
    <property type="match status" value="1"/>
</dbReference>
<dbReference type="PROSITE" id="PS50043">
    <property type="entry name" value="HTH_LUXR_2"/>
    <property type="match status" value="1"/>
</dbReference>
<dbReference type="Gene3D" id="3.40.50.300">
    <property type="entry name" value="P-loop containing nucleotide triphosphate hydrolases"/>
    <property type="match status" value="1"/>
</dbReference>
<sequence>MPDGSRQTVTARPDLSSALLAAKVVPPAPRRAAVSRRALVESARDSGARIVGVTAPPGYGKSTMLAEWAGLEDRVVAWAAVDRLDDDPAGLLTLLALACERVSPDVAAVAAEMRGTGPMMLGRSASLLASALARARTPFVLFVDDLHEADSLGCQDALEIVLRGVPEGSQVVVAGRHTLGHLARRRVEGDLLEIGPADLRVDDEGARAIYRAAGVEADHGIETVVRRCEGWPTGDFLCALLVRAGEEASALAGDDRFVADYLYRECMVRLSPQTQRFLRRTAVLDQLSAEACDAVLDTADSAARLRELEDANLFLVPLDHRRGWFRYHSLFREYLLSELDRTEHGVVATLHRRAAAWFTAHRLEARAVEHLLAAGDVEDAALLVAELALPTYQEGQVAVVSRWLEELGERTVEAFPQLTVVAAWKALLLGESPAAERWAAMLERFDATGLPADESTALESARCQIRAAMCVDGPEEALACARFAVEHEPAWSPWRDQALHLLGSVHLLSGDVDAAREAFLAAADQGATAGNPDSIILSEGELAVLAIDEGSWADADEHARAAVRTIDEHHMEGYSTTALAQAASGRVALHRGEVTVAERLLARAMRARVQCTHVLPFLAMRVRLQLGYAYMTLGDRTTAMHLAAEAAELLRRRPRVGLLAQEVTGFRTRLERLAASPGAPPLTPAEHRLLPYLQTHLTMAEIGSRLFVSRNTVSTQVGSIYRKLGVTTRGAAVERATDIGLLGG</sequence>
<evidence type="ECO:0000313" key="3">
    <source>
        <dbReference type="Proteomes" id="UP000757540"/>
    </source>
</evidence>
<reference evidence="2 3" key="1">
    <citation type="submission" date="2020-05" db="EMBL/GenBank/DDBJ databases">
        <title>Genomic Encyclopedia of Type Strains, Phase III (KMG-III): the genomes of soil and plant-associated and newly described type strains.</title>
        <authorList>
            <person name="Whitman W."/>
        </authorList>
    </citation>
    <scope>NUCLEOTIDE SEQUENCE [LARGE SCALE GENOMIC DNA]</scope>
    <source>
        <strain evidence="2 3">KCTC 19046</strain>
    </source>
</reference>
<dbReference type="Gene3D" id="1.25.40.10">
    <property type="entry name" value="Tetratricopeptide repeat domain"/>
    <property type="match status" value="1"/>
</dbReference>
<comment type="caution">
    <text evidence="2">The sequence shown here is derived from an EMBL/GenBank/DDBJ whole genome shotgun (WGS) entry which is preliminary data.</text>
</comment>
<dbReference type="SUPFAM" id="SSF48452">
    <property type="entry name" value="TPR-like"/>
    <property type="match status" value="1"/>
</dbReference>
<protein>
    <submittedName>
        <fullName evidence="2">LuxR family maltose regulon positive regulatory protein</fullName>
    </submittedName>
</protein>
<dbReference type="InterPro" id="IPR003593">
    <property type="entry name" value="AAA+_ATPase"/>
</dbReference>
<dbReference type="Gene3D" id="1.10.10.10">
    <property type="entry name" value="Winged helix-like DNA-binding domain superfamily/Winged helix DNA-binding domain"/>
    <property type="match status" value="1"/>
</dbReference>
<dbReference type="InterPro" id="IPR011990">
    <property type="entry name" value="TPR-like_helical_dom_sf"/>
</dbReference>
<dbReference type="InterPro" id="IPR016032">
    <property type="entry name" value="Sig_transdc_resp-reg_C-effctor"/>
</dbReference>
<dbReference type="Pfam" id="PF13191">
    <property type="entry name" value="AAA_16"/>
    <property type="match status" value="1"/>
</dbReference>
<organism evidence="2 3">
    <name type="scientific">Isoptericola halotolerans</name>
    <dbReference type="NCBI Taxonomy" id="300560"/>
    <lineage>
        <taxon>Bacteria</taxon>
        <taxon>Bacillati</taxon>
        <taxon>Actinomycetota</taxon>
        <taxon>Actinomycetes</taxon>
        <taxon>Micrococcales</taxon>
        <taxon>Promicromonosporaceae</taxon>
        <taxon>Isoptericola</taxon>
    </lineage>
</organism>
<accession>A0ABX2A3S9</accession>
<dbReference type="InterPro" id="IPR027417">
    <property type="entry name" value="P-loop_NTPase"/>
</dbReference>
<dbReference type="SMART" id="SM00421">
    <property type="entry name" value="HTH_LUXR"/>
    <property type="match status" value="1"/>
</dbReference>
<feature type="domain" description="HTH luxR-type" evidence="1">
    <location>
        <begin position="675"/>
        <end position="740"/>
    </location>
</feature>
<dbReference type="RefSeq" id="WP_171783561.1">
    <property type="nucleotide sequence ID" value="NZ_BAAAML010000006.1"/>
</dbReference>
<dbReference type="SUPFAM" id="SSF46894">
    <property type="entry name" value="C-terminal effector domain of the bipartite response regulators"/>
    <property type="match status" value="1"/>
</dbReference>
<gene>
    <name evidence="2" type="ORF">HDG69_001916</name>
</gene>
<evidence type="ECO:0000313" key="2">
    <source>
        <dbReference type="EMBL" id="NOV97341.1"/>
    </source>
</evidence>
<evidence type="ECO:0000259" key="1">
    <source>
        <dbReference type="PROSITE" id="PS50043"/>
    </source>
</evidence>
<dbReference type="Proteomes" id="UP000757540">
    <property type="component" value="Unassembled WGS sequence"/>
</dbReference>
<dbReference type="InterPro" id="IPR036388">
    <property type="entry name" value="WH-like_DNA-bd_sf"/>
</dbReference>
<name>A0ABX2A3S9_9MICO</name>
<dbReference type="Pfam" id="PF25873">
    <property type="entry name" value="WHD_MalT"/>
    <property type="match status" value="1"/>
</dbReference>
<dbReference type="Pfam" id="PF00196">
    <property type="entry name" value="GerE"/>
    <property type="match status" value="1"/>
</dbReference>
<dbReference type="InterPro" id="IPR059106">
    <property type="entry name" value="WHD_MalT"/>
</dbReference>